<dbReference type="InterPro" id="IPR050237">
    <property type="entry name" value="ATP-dep_AMP-bd_enzyme"/>
</dbReference>
<dbReference type="AlphaFoldDB" id="A0A9X1V7J9"/>
<dbReference type="InterPro" id="IPR020845">
    <property type="entry name" value="AMP-binding_CS"/>
</dbReference>
<evidence type="ECO:0000259" key="1">
    <source>
        <dbReference type="Pfam" id="PF00501"/>
    </source>
</evidence>
<dbReference type="GO" id="GO:0004467">
    <property type="term" value="F:long-chain fatty acid-CoA ligase activity"/>
    <property type="evidence" value="ECO:0007669"/>
    <property type="project" value="UniProtKB-EC"/>
</dbReference>
<reference evidence="3" key="1">
    <citation type="submission" date="2022-03" db="EMBL/GenBank/DDBJ databases">
        <title>Draft Genome Sequence of Firmicute Strain S0AB, a Heterotrophic Iron/Sulfur-Oxidizing Extreme Acidophile.</title>
        <authorList>
            <person name="Vergara E."/>
            <person name="Pakostova E."/>
            <person name="Johnson D.B."/>
            <person name="Holmes D.S."/>
        </authorList>
    </citation>
    <scope>NUCLEOTIDE SEQUENCE</scope>
    <source>
        <strain evidence="3">S0AB</strain>
    </source>
</reference>
<keyword evidence="3" id="KW-0436">Ligase</keyword>
<keyword evidence="4" id="KW-1185">Reference proteome</keyword>
<dbReference type="Pfam" id="PF13193">
    <property type="entry name" value="AMP-binding_C"/>
    <property type="match status" value="1"/>
</dbReference>
<name>A0A9X1V7J9_9BACL</name>
<dbReference type="InterPro" id="IPR000873">
    <property type="entry name" value="AMP-dep_synth/lig_dom"/>
</dbReference>
<dbReference type="SUPFAM" id="SSF56801">
    <property type="entry name" value="Acetyl-CoA synthetase-like"/>
    <property type="match status" value="1"/>
</dbReference>
<dbReference type="RefSeq" id="WP_241712299.1">
    <property type="nucleotide sequence ID" value="NZ_JALBUF010000002.1"/>
</dbReference>
<dbReference type="InterPro" id="IPR045851">
    <property type="entry name" value="AMP-bd_C_sf"/>
</dbReference>
<proteinExistence type="predicted"/>
<dbReference type="Gene3D" id="3.40.50.12780">
    <property type="entry name" value="N-terminal domain of ligase-like"/>
    <property type="match status" value="1"/>
</dbReference>
<dbReference type="Gene3D" id="3.30.300.30">
    <property type="match status" value="1"/>
</dbReference>
<evidence type="ECO:0000259" key="2">
    <source>
        <dbReference type="Pfam" id="PF13193"/>
    </source>
</evidence>
<organism evidence="3 4">
    <name type="scientific">Sulfoacidibacillus ferrooxidans</name>
    <dbReference type="NCBI Taxonomy" id="2005001"/>
    <lineage>
        <taxon>Bacteria</taxon>
        <taxon>Bacillati</taxon>
        <taxon>Bacillota</taxon>
        <taxon>Bacilli</taxon>
        <taxon>Bacillales</taxon>
        <taxon>Alicyclobacillaceae</taxon>
        <taxon>Sulfoacidibacillus</taxon>
    </lineage>
</organism>
<evidence type="ECO:0000313" key="4">
    <source>
        <dbReference type="Proteomes" id="UP001139263"/>
    </source>
</evidence>
<dbReference type="InterPro" id="IPR025110">
    <property type="entry name" value="AMP-bd_C"/>
</dbReference>
<feature type="domain" description="AMP-dependent synthetase/ligase" evidence="1">
    <location>
        <begin position="35"/>
        <end position="420"/>
    </location>
</feature>
<feature type="domain" description="AMP-binding enzyme C-terminal" evidence="2">
    <location>
        <begin position="470"/>
        <end position="548"/>
    </location>
</feature>
<gene>
    <name evidence="3" type="primary">lcfB_4</name>
    <name evidence="3" type="ORF">MM817_00954</name>
</gene>
<dbReference type="Pfam" id="PF00501">
    <property type="entry name" value="AMP-binding"/>
    <property type="match status" value="1"/>
</dbReference>
<evidence type="ECO:0000313" key="3">
    <source>
        <dbReference type="EMBL" id="MCI0182685.1"/>
    </source>
</evidence>
<comment type="caution">
    <text evidence="3">The sequence shown here is derived from an EMBL/GenBank/DDBJ whole genome shotgun (WGS) entry which is preliminary data.</text>
</comment>
<dbReference type="PANTHER" id="PTHR43767:SF1">
    <property type="entry name" value="NONRIBOSOMAL PEPTIDE SYNTHASE PES1 (EUROFUNG)-RELATED"/>
    <property type="match status" value="1"/>
</dbReference>
<sequence length="559" mass="62377">MAKGDMGIDDERSLMSEYPDFYSHGKKPIHEVLSQHALTTPQKVALNFYGREMNYGELDHLVNRFAVYLLQLGVKEGDRIALFLHNCPQYMIAHFAVQKIGAIVSPCSPSFKAMELSYQISDMVAKIVITSDTLYPIVTDIQEDSPLQHIIVTHYGDLLPGDPSFHCPDELLQERRATPFAHDFFTAIEQVTDEQVEYTVFPSVALEDVSLLVYTSGSTGRPKGAMLSYGNALFKTAASAMANEVLDGDRILAVMPLCHIAGMLMGMTIPIYTGCKVVLLYRFDPVAVAEAIAEEKCTWWYSTAPMNVAIMQAIPSGRYNWSSLTTNVCTSFGIQLTEDIANRWRAYTSGTPVYEAAYGLSETHTADTYMPRHAIKWGTQGIPIYETEIRIVDLQTGENLPVLQDGEIVVRSPGVFKGYWRNIDATKKTLRDGWVYTGDLGRIDSDGYLTLIGRIKEMMKVSGFSVFPEEVEALLMHHPAIAQVAVIGIPDEKRGEVVKAFVVCKSSKEDQKVVESDIIEWAKENMASYKVPRYVEFREQLPMSSAGKILRRLLIDGAS</sequence>
<dbReference type="Proteomes" id="UP001139263">
    <property type="component" value="Unassembled WGS sequence"/>
</dbReference>
<dbReference type="EMBL" id="JALBUF010000002">
    <property type="protein sequence ID" value="MCI0182685.1"/>
    <property type="molecule type" value="Genomic_DNA"/>
</dbReference>
<dbReference type="PROSITE" id="PS00455">
    <property type="entry name" value="AMP_BINDING"/>
    <property type="match status" value="1"/>
</dbReference>
<dbReference type="InterPro" id="IPR042099">
    <property type="entry name" value="ANL_N_sf"/>
</dbReference>
<accession>A0A9X1V7J9</accession>
<protein>
    <submittedName>
        <fullName evidence="3">Long-chain-fatty-acid--CoA ligase</fullName>
        <ecNumber evidence="3">6.2.1.3</ecNumber>
    </submittedName>
</protein>
<dbReference type="EC" id="6.2.1.3" evidence="3"/>
<dbReference type="PANTHER" id="PTHR43767">
    <property type="entry name" value="LONG-CHAIN-FATTY-ACID--COA LIGASE"/>
    <property type="match status" value="1"/>
</dbReference>